<dbReference type="InterPro" id="IPR040414">
    <property type="entry name" value="CID1/CID2"/>
</dbReference>
<evidence type="ECO:0000313" key="2">
    <source>
        <dbReference type="EMBL" id="KAL2483044.1"/>
    </source>
</evidence>
<comment type="caution">
    <text evidence="2">The sequence shown here is derived from an EMBL/GenBank/DDBJ whole genome shotgun (WGS) entry which is preliminary data.</text>
</comment>
<dbReference type="PANTHER" id="PTHR33790:SF10">
    <property type="entry name" value="PROTEIN EARLY RESPONSIVE TO DEHYDRATION 15"/>
    <property type="match status" value="1"/>
</dbReference>
<proteinExistence type="predicted"/>
<reference evidence="3" key="2">
    <citation type="submission" date="2024-07" db="EMBL/GenBank/DDBJ databases">
        <title>Two chromosome-level genome assemblies of Korean endemic species Abeliophyllum distichum and Forsythia ovata (Oleaceae).</title>
        <authorList>
            <person name="Jang H."/>
        </authorList>
    </citation>
    <scope>NUCLEOTIDE SEQUENCE [LARGE SCALE GENOMIC DNA]</scope>
</reference>
<dbReference type="AlphaFoldDB" id="A0ABD1R4L5"/>
<organism evidence="2 3">
    <name type="scientific">Forsythia ovata</name>
    <dbReference type="NCBI Taxonomy" id="205694"/>
    <lineage>
        <taxon>Eukaryota</taxon>
        <taxon>Viridiplantae</taxon>
        <taxon>Streptophyta</taxon>
        <taxon>Embryophyta</taxon>
        <taxon>Tracheophyta</taxon>
        <taxon>Spermatophyta</taxon>
        <taxon>Magnoliopsida</taxon>
        <taxon>eudicotyledons</taxon>
        <taxon>Gunneridae</taxon>
        <taxon>Pentapetalae</taxon>
        <taxon>asterids</taxon>
        <taxon>lamiids</taxon>
        <taxon>Lamiales</taxon>
        <taxon>Oleaceae</taxon>
        <taxon>Forsythieae</taxon>
        <taxon>Forsythia</taxon>
    </lineage>
</organism>
<reference evidence="2" key="1">
    <citation type="submission" date="2024-07" db="EMBL/GenBank/DDBJ databases">
        <title>Two chromosome-level genome assemblies of Korean endemic species Abeliophyllum distichum and Forsythia ovata (Oleaceae).</title>
        <authorList>
            <person name="Mun J.H."/>
        </authorList>
    </citation>
    <scope>NUCLEOTIDE SEQUENCE</scope>
    <source>
        <strain evidence="2">KNKB202402200001</strain>
        <tissue evidence="2">Leaf</tissue>
    </source>
</reference>
<dbReference type="EMBL" id="JBFOLJ010000013">
    <property type="protein sequence ID" value="KAL2483044.1"/>
    <property type="molecule type" value="Genomic_DNA"/>
</dbReference>
<dbReference type="Proteomes" id="UP001604277">
    <property type="component" value="Unassembled WGS sequence"/>
</dbReference>
<gene>
    <name evidence="1" type="ORF">Fot_44481</name>
    <name evidence="2" type="ORF">Fot_44488</name>
</gene>
<dbReference type="InterPro" id="IPR009818">
    <property type="entry name" value="PAM2_motif"/>
</dbReference>
<accession>A0ABD1R4L5</accession>
<evidence type="ECO:0000313" key="3">
    <source>
        <dbReference type="Proteomes" id="UP001604277"/>
    </source>
</evidence>
<protein>
    <submittedName>
        <fullName evidence="2">Protein EARLY RESPONSIVE TO DEHYDRATION 15</fullName>
    </submittedName>
</protein>
<keyword evidence="3" id="KW-1185">Reference proteome</keyword>
<dbReference type="Pfam" id="PF07145">
    <property type="entry name" value="PAM2"/>
    <property type="match status" value="1"/>
</dbReference>
<dbReference type="EMBL" id="JBFOLJ010000013">
    <property type="protein sequence ID" value="KAL2483037.1"/>
    <property type="molecule type" value="Genomic_DNA"/>
</dbReference>
<evidence type="ECO:0000313" key="1">
    <source>
        <dbReference type="EMBL" id="KAL2483037.1"/>
    </source>
</evidence>
<sequence length="165" mass="18547">MALVSGGRSTLNPNAPLFIPASVRQVEDFSPEWWNLVTTSTWFRNYWLSEHQGEDIFSVEDDVFDGNDVAKLLPDNIDLILDEDTLNMEAQFEEFLQSSEPEYGSKAAKGIPENGLNKNAEALNKNMGVSNERGSKFLGEPTNYWEKPAKHVTPKSVPGFIQQPR</sequence>
<name>A0ABD1R4L5_9LAMI</name>
<dbReference type="PANTHER" id="PTHR33790">
    <property type="entry name" value="OS05G0344200 PROTEIN"/>
    <property type="match status" value="1"/>
</dbReference>